<organism evidence="1 2">
    <name type="scientific">Monoraphidium neglectum</name>
    <dbReference type="NCBI Taxonomy" id="145388"/>
    <lineage>
        <taxon>Eukaryota</taxon>
        <taxon>Viridiplantae</taxon>
        <taxon>Chlorophyta</taxon>
        <taxon>core chlorophytes</taxon>
        <taxon>Chlorophyceae</taxon>
        <taxon>CS clade</taxon>
        <taxon>Sphaeropleales</taxon>
        <taxon>Selenastraceae</taxon>
        <taxon>Monoraphidium</taxon>
    </lineage>
</organism>
<evidence type="ECO:0000313" key="1">
    <source>
        <dbReference type="EMBL" id="KIY91436.1"/>
    </source>
</evidence>
<dbReference type="Proteomes" id="UP000054498">
    <property type="component" value="Unassembled WGS sequence"/>
</dbReference>
<dbReference type="AlphaFoldDB" id="A0A0D2LN10"/>
<accession>A0A0D2LN10</accession>
<dbReference type="GeneID" id="25734296"/>
<dbReference type="OrthoDB" id="1792at2759"/>
<keyword evidence="2" id="KW-1185">Reference proteome</keyword>
<reference evidence="1 2" key="1">
    <citation type="journal article" date="2013" name="BMC Genomics">
        <title>Reconstruction of the lipid metabolism for the microalga Monoraphidium neglectum from its genome sequence reveals characteristics suitable for biofuel production.</title>
        <authorList>
            <person name="Bogen C."/>
            <person name="Al-Dilaimi A."/>
            <person name="Albersmeier A."/>
            <person name="Wichmann J."/>
            <person name="Grundmann M."/>
            <person name="Rupp O."/>
            <person name="Lauersen K.J."/>
            <person name="Blifernez-Klassen O."/>
            <person name="Kalinowski J."/>
            <person name="Goesmann A."/>
            <person name="Mussgnug J.H."/>
            <person name="Kruse O."/>
        </authorList>
    </citation>
    <scope>NUCLEOTIDE SEQUENCE [LARGE SCALE GENOMIC DNA]</scope>
    <source>
        <strain evidence="1 2">SAG 48.87</strain>
    </source>
</reference>
<sequence>MLGTGRDAVAAHWACAKISASASVPDAQLREQLLARLKAVPGARFAPIAAHAQVNSGAP</sequence>
<gene>
    <name evidence="1" type="ORF">MNEG_16528</name>
</gene>
<evidence type="ECO:0000313" key="2">
    <source>
        <dbReference type="Proteomes" id="UP000054498"/>
    </source>
</evidence>
<dbReference type="RefSeq" id="XP_013890456.1">
    <property type="nucleotide sequence ID" value="XM_014035002.1"/>
</dbReference>
<dbReference type="EMBL" id="KK106677">
    <property type="protein sequence ID" value="KIY91436.1"/>
    <property type="molecule type" value="Genomic_DNA"/>
</dbReference>
<proteinExistence type="predicted"/>
<name>A0A0D2LN10_9CHLO</name>
<dbReference type="KEGG" id="mng:MNEG_16528"/>
<dbReference type="STRING" id="145388.A0A0D2LN10"/>
<protein>
    <submittedName>
        <fullName evidence="1">Uncharacterized protein</fullName>
    </submittedName>
</protein>